<evidence type="ECO:0000256" key="6">
    <source>
        <dbReference type="ARBA" id="ARBA00023002"/>
    </source>
</evidence>
<dbReference type="InterPro" id="IPR002328">
    <property type="entry name" value="ADH_Zn_CS"/>
</dbReference>
<evidence type="ECO:0000256" key="1">
    <source>
        <dbReference type="ARBA" id="ARBA00001947"/>
    </source>
</evidence>
<dbReference type="PANTHER" id="PTHR43880:SF12">
    <property type="entry name" value="ALCOHOL DEHYDROGENASE CLASS-3"/>
    <property type="match status" value="1"/>
</dbReference>
<evidence type="ECO:0000313" key="12">
    <source>
        <dbReference type="EMBL" id="MDM3927491.1"/>
    </source>
</evidence>
<dbReference type="NCBIfam" id="TIGR03989">
    <property type="entry name" value="Rxyl_3153"/>
    <property type="match status" value="1"/>
</dbReference>
<dbReference type="RefSeq" id="WP_289114754.1">
    <property type="nucleotide sequence ID" value="NZ_JASZZX010000013.1"/>
</dbReference>
<keyword evidence="13" id="KW-1185">Reference proteome</keyword>
<evidence type="ECO:0000256" key="8">
    <source>
        <dbReference type="ARBA" id="ARBA00049164"/>
    </source>
</evidence>
<dbReference type="EC" id="1.1.1.1" evidence="3"/>
<dbReference type="SUPFAM" id="SSF51735">
    <property type="entry name" value="NAD(P)-binding Rossmann-fold domains"/>
    <property type="match status" value="1"/>
</dbReference>
<dbReference type="Gene3D" id="3.40.50.720">
    <property type="entry name" value="NAD(P)-binding Rossmann-like Domain"/>
    <property type="match status" value="1"/>
</dbReference>
<dbReference type="PROSITE" id="PS00059">
    <property type="entry name" value="ADH_ZINC"/>
    <property type="match status" value="1"/>
</dbReference>
<dbReference type="EMBL" id="JASZZX010000013">
    <property type="protein sequence ID" value="MDM3927491.1"/>
    <property type="molecule type" value="Genomic_DNA"/>
</dbReference>
<evidence type="ECO:0000256" key="5">
    <source>
        <dbReference type="ARBA" id="ARBA00022833"/>
    </source>
</evidence>
<dbReference type="Proteomes" id="UP001529272">
    <property type="component" value="Unassembled WGS sequence"/>
</dbReference>
<keyword evidence="4 10" id="KW-0479">Metal-binding</keyword>
<dbReference type="InterPro" id="IPR020843">
    <property type="entry name" value="ER"/>
</dbReference>
<evidence type="ECO:0000256" key="2">
    <source>
        <dbReference type="ARBA" id="ARBA00008072"/>
    </source>
</evidence>
<dbReference type="PANTHER" id="PTHR43880">
    <property type="entry name" value="ALCOHOL DEHYDROGENASE"/>
    <property type="match status" value="1"/>
</dbReference>
<evidence type="ECO:0000256" key="3">
    <source>
        <dbReference type="ARBA" id="ARBA00013190"/>
    </source>
</evidence>
<comment type="cofactor">
    <cofactor evidence="1 10">
        <name>Zn(2+)</name>
        <dbReference type="ChEBI" id="CHEBI:29105"/>
    </cofactor>
</comment>
<dbReference type="Pfam" id="PF00107">
    <property type="entry name" value="ADH_zinc_N"/>
    <property type="match status" value="1"/>
</dbReference>
<comment type="catalytic activity">
    <reaction evidence="9">
        <text>a primary alcohol + NAD(+) = an aldehyde + NADH + H(+)</text>
        <dbReference type="Rhea" id="RHEA:10736"/>
        <dbReference type="ChEBI" id="CHEBI:15378"/>
        <dbReference type="ChEBI" id="CHEBI:15734"/>
        <dbReference type="ChEBI" id="CHEBI:17478"/>
        <dbReference type="ChEBI" id="CHEBI:57540"/>
        <dbReference type="ChEBI" id="CHEBI:57945"/>
        <dbReference type="EC" id="1.1.1.1"/>
    </reaction>
</comment>
<reference evidence="12 13" key="1">
    <citation type="submission" date="2023-06" db="EMBL/GenBank/DDBJ databases">
        <title>Itaconate inhibition of nontuberculous mycobacteria.</title>
        <authorList>
            <person name="Breen P."/>
            <person name="Zimbric M."/>
            <person name="Caverly L."/>
        </authorList>
    </citation>
    <scope>NUCLEOTIDE SEQUENCE [LARGE SCALE GENOMIC DNA]</scope>
    <source>
        <strain evidence="12 13">FLAC1071</strain>
    </source>
</reference>
<comment type="similarity">
    <text evidence="2 10">Belongs to the zinc-containing alcohol dehydrogenase family.</text>
</comment>
<dbReference type="SMART" id="SM00829">
    <property type="entry name" value="PKS_ER"/>
    <property type="match status" value="1"/>
</dbReference>
<evidence type="ECO:0000256" key="4">
    <source>
        <dbReference type="ARBA" id="ARBA00022723"/>
    </source>
</evidence>
<gene>
    <name evidence="12" type="ORF">QRB35_15880</name>
</gene>
<name>A0ABT7P2Z0_MYCIT</name>
<keyword evidence="5 10" id="KW-0862">Zinc</keyword>
<evidence type="ECO:0000259" key="11">
    <source>
        <dbReference type="SMART" id="SM00829"/>
    </source>
</evidence>
<dbReference type="InterPro" id="IPR011032">
    <property type="entry name" value="GroES-like_sf"/>
</dbReference>
<dbReference type="InterPro" id="IPR023921">
    <property type="entry name" value="ADH_Zn_actinomycetes"/>
</dbReference>
<keyword evidence="7" id="KW-0520">NAD</keyword>
<dbReference type="Pfam" id="PF08240">
    <property type="entry name" value="ADH_N"/>
    <property type="match status" value="1"/>
</dbReference>
<dbReference type="SUPFAM" id="SSF50129">
    <property type="entry name" value="GroES-like"/>
    <property type="match status" value="2"/>
</dbReference>
<organism evidence="12 13">
    <name type="scientific">Mycobacterium intracellulare subsp. chimaera</name>
    <dbReference type="NCBI Taxonomy" id="222805"/>
    <lineage>
        <taxon>Bacteria</taxon>
        <taxon>Bacillati</taxon>
        <taxon>Actinomycetota</taxon>
        <taxon>Actinomycetes</taxon>
        <taxon>Mycobacteriales</taxon>
        <taxon>Mycobacteriaceae</taxon>
        <taxon>Mycobacterium</taxon>
        <taxon>Mycobacterium avium complex (MAC)</taxon>
    </lineage>
</organism>
<dbReference type="InterPro" id="IPR013154">
    <property type="entry name" value="ADH-like_N"/>
</dbReference>
<dbReference type="CDD" id="cd08279">
    <property type="entry name" value="Zn_ADH_class_III"/>
    <property type="match status" value="1"/>
</dbReference>
<accession>A0ABT7P2Z0</accession>
<dbReference type="InterPro" id="IPR013149">
    <property type="entry name" value="ADH-like_C"/>
</dbReference>
<feature type="domain" description="Enoyl reductase (ER)" evidence="11">
    <location>
        <begin position="13"/>
        <end position="368"/>
    </location>
</feature>
<comment type="caution">
    <text evidence="12">The sequence shown here is derived from an EMBL/GenBank/DDBJ whole genome shotgun (WGS) entry which is preliminary data.</text>
</comment>
<sequence>MKTRAAVLWDREKDWSVEEIDLDPPKSGEALVKIVGSGLCHSDEHIRSGDLPWPLPIIGGHEGAGVIEEVGPDVKGLTPGDHVVFSFTPACGRCSCCSRGMQNLCELGMYMAEGYQLSDGTSRHHARGDVDLRTLLLLGAFAEHTVVNEANLVKIDGDIPLDIACLVGCGVVTGWGSMVTTGELRAGDTAVVVGVGGIGINAVQGAAAAGAEFIVAVDPVPFKREQARAFGATHAVSTSEEATNLLQDLTKGRMADVVVNTVGLGTGRQVGLSLAMAGKRGRVVVTNLHNAMENDVSLNAIDLVLYEKQLRGSLYGSGNPRVDIPRFLDLYRHDKIKLDDLVTKRYSLDEINDGYRDLLEGKVLRAVMSL</sequence>
<reference evidence="13" key="2">
    <citation type="submission" date="2023-06" db="EMBL/GenBank/DDBJ databases">
        <title>Itaconate inhibition of nontuberculous mycobacteria.</title>
        <authorList>
            <person name="Spilker T."/>
        </authorList>
    </citation>
    <scope>NUCLEOTIDE SEQUENCE [LARGE SCALE GENOMIC DNA]</scope>
    <source>
        <strain evidence="13">FLAC1071</strain>
    </source>
</reference>
<protein>
    <recommendedName>
        <fullName evidence="3">alcohol dehydrogenase</fullName>
        <ecNumber evidence="3">1.1.1.1</ecNumber>
    </recommendedName>
</protein>
<dbReference type="GO" id="GO:0016491">
    <property type="term" value="F:oxidoreductase activity"/>
    <property type="evidence" value="ECO:0007669"/>
    <property type="project" value="UniProtKB-KW"/>
</dbReference>
<comment type="catalytic activity">
    <reaction evidence="8">
        <text>a secondary alcohol + NAD(+) = a ketone + NADH + H(+)</text>
        <dbReference type="Rhea" id="RHEA:10740"/>
        <dbReference type="ChEBI" id="CHEBI:15378"/>
        <dbReference type="ChEBI" id="CHEBI:17087"/>
        <dbReference type="ChEBI" id="CHEBI:35681"/>
        <dbReference type="ChEBI" id="CHEBI:57540"/>
        <dbReference type="ChEBI" id="CHEBI:57945"/>
        <dbReference type="EC" id="1.1.1.1"/>
    </reaction>
</comment>
<evidence type="ECO:0000256" key="9">
    <source>
        <dbReference type="ARBA" id="ARBA00049243"/>
    </source>
</evidence>
<evidence type="ECO:0000313" key="13">
    <source>
        <dbReference type="Proteomes" id="UP001529272"/>
    </source>
</evidence>
<proteinExistence type="inferred from homology"/>
<dbReference type="InterPro" id="IPR036291">
    <property type="entry name" value="NAD(P)-bd_dom_sf"/>
</dbReference>
<evidence type="ECO:0000256" key="7">
    <source>
        <dbReference type="ARBA" id="ARBA00023027"/>
    </source>
</evidence>
<dbReference type="Gene3D" id="3.90.180.10">
    <property type="entry name" value="Medium-chain alcohol dehydrogenases, catalytic domain"/>
    <property type="match status" value="1"/>
</dbReference>
<keyword evidence="6 12" id="KW-0560">Oxidoreductase</keyword>
<evidence type="ECO:0000256" key="10">
    <source>
        <dbReference type="RuleBase" id="RU361277"/>
    </source>
</evidence>